<dbReference type="PANTHER" id="PTHR14534:SF3">
    <property type="entry name" value="GID COMPLEX SUBUNIT 4 HOMOLOG"/>
    <property type="match status" value="1"/>
</dbReference>
<dbReference type="InterPro" id="IPR018618">
    <property type="entry name" value="GID4/10-like"/>
</dbReference>
<evidence type="ECO:0000256" key="2">
    <source>
        <dbReference type="SAM" id="MobiDB-lite"/>
    </source>
</evidence>
<comment type="similarity">
    <text evidence="1">Belongs to the GID4/VID24 family.</text>
</comment>
<comment type="caution">
    <text evidence="3">The sequence shown here is derived from an EMBL/GenBank/DDBJ whole genome shotgun (WGS) entry which is preliminary data.</text>
</comment>
<dbReference type="GO" id="GO:0045721">
    <property type="term" value="P:negative regulation of gluconeogenesis"/>
    <property type="evidence" value="ECO:0007669"/>
    <property type="project" value="TreeGrafter"/>
</dbReference>
<feature type="region of interest" description="Disordered" evidence="2">
    <location>
        <begin position="29"/>
        <end position="48"/>
    </location>
</feature>
<gene>
    <name evidence="3" type="ORF">HII12_000169</name>
</gene>
<dbReference type="Proteomes" id="UP000568158">
    <property type="component" value="Unassembled WGS sequence"/>
</dbReference>
<reference evidence="3 4" key="1">
    <citation type="journal article" date="2020" name="Appl. Microbiol. Biotechnol.">
        <title>Targeted gene deletion in Brettanomyces bruxellensis with an expression-free CRISPR-Cas9 system.</title>
        <authorList>
            <person name="Varela C."/>
            <person name="Bartel C."/>
            <person name="Onetto C."/>
            <person name="Borneman A."/>
        </authorList>
    </citation>
    <scope>NUCLEOTIDE SEQUENCE [LARGE SCALE GENOMIC DNA]</scope>
    <source>
        <strain evidence="3 4">AWRI1613</strain>
    </source>
</reference>
<dbReference type="GO" id="GO:0043161">
    <property type="term" value="P:proteasome-mediated ubiquitin-dependent protein catabolic process"/>
    <property type="evidence" value="ECO:0007669"/>
    <property type="project" value="TreeGrafter"/>
</dbReference>
<sequence>MPAQSWKRGSDETALTISSKSMKTFELATGKDDNISGGSGSNNIKSVDDRNVDLRTQNIKQGTKLLFPKFPDPLMNRELLITTSFLRPHSGFVGTQQSGRLAYDVQVDLKEVNLEKSFLTGFLTIHGLTEAHPEITTFFRGEIVGPKFSFYTKHPEWGSTKKNDIQHWGRFPSWRKLNFNTDDDAENHQIYKEAKQGEFLYMRWKELFLVPDARIKNIKGASFTGFYYISFNQLTGSISGLYFHKSSDKFQRLDLSHIPDGGISPTYQYA</sequence>
<evidence type="ECO:0008006" key="5">
    <source>
        <dbReference type="Google" id="ProtNLM"/>
    </source>
</evidence>
<protein>
    <recommendedName>
        <fullName evidence="5">Glucose-induced degradation protein 4</fullName>
    </recommendedName>
</protein>
<organism evidence="3 4">
    <name type="scientific">Dekkera bruxellensis</name>
    <name type="common">Brettanomyces custersii</name>
    <dbReference type="NCBI Taxonomy" id="5007"/>
    <lineage>
        <taxon>Eukaryota</taxon>
        <taxon>Fungi</taxon>
        <taxon>Dikarya</taxon>
        <taxon>Ascomycota</taxon>
        <taxon>Saccharomycotina</taxon>
        <taxon>Pichiomycetes</taxon>
        <taxon>Pichiales</taxon>
        <taxon>Pichiaceae</taxon>
        <taxon>Brettanomyces</taxon>
    </lineage>
</organism>
<dbReference type="EMBL" id="JABCYN010000003">
    <property type="protein sequence ID" value="KAF6016128.1"/>
    <property type="molecule type" value="Genomic_DNA"/>
</dbReference>
<accession>A0A8H6BQB9</accession>
<evidence type="ECO:0000313" key="4">
    <source>
        <dbReference type="Proteomes" id="UP000568158"/>
    </source>
</evidence>
<evidence type="ECO:0000313" key="3">
    <source>
        <dbReference type="EMBL" id="KAF6016128.1"/>
    </source>
</evidence>
<dbReference type="Pfam" id="PF09783">
    <property type="entry name" value="Vac_ImportDeg"/>
    <property type="match status" value="1"/>
</dbReference>
<evidence type="ECO:0000256" key="1">
    <source>
        <dbReference type="ARBA" id="ARBA00061469"/>
    </source>
</evidence>
<name>A0A8H6BQB9_DEKBR</name>
<dbReference type="GO" id="GO:0007039">
    <property type="term" value="P:protein catabolic process in the vacuole"/>
    <property type="evidence" value="ECO:0007669"/>
    <property type="project" value="TreeGrafter"/>
</dbReference>
<proteinExistence type="inferred from homology"/>
<dbReference type="GO" id="GO:0006623">
    <property type="term" value="P:protein targeting to vacuole"/>
    <property type="evidence" value="ECO:0007669"/>
    <property type="project" value="TreeGrafter"/>
</dbReference>
<dbReference type="GO" id="GO:0034657">
    <property type="term" value="C:GID complex"/>
    <property type="evidence" value="ECO:0007669"/>
    <property type="project" value="TreeGrafter"/>
</dbReference>
<dbReference type="AlphaFoldDB" id="A0A8H6BQB9"/>
<dbReference type="GO" id="GO:0005773">
    <property type="term" value="C:vacuole"/>
    <property type="evidence" value="ECO:0007669"/>
    <property type="project" value="GOC"/>
</dbReference>
<dbReference type="PANTHER" id="PTHR14534">
    <property type="entry name" value="VACUOLAR IMPORT AND DEGRADATION PROTEIN 24"/>
    <property type="match status" value="1"/>
</dbReference>